<gene>
    <name evidence="9" type="ORF">B0H99_106214</name>
</gene>
<dbReference type="Pfam" id="PF00005">
    <property type="entry name" value="ABC_tran"/>
    <property type="match status" value="1"/>
</dbReference>
<keyword evidence="7" id="KW-0472">Membrane</keyword>
<dbReference type="Gene3D" id="3.40.50.300">
    <property type="entry name" value="P-loop containing nucleotide triphosphate hydrolases"/>
    <property type="match status" value="1"/>
</dbReference>
<evidence type="ECO:0000256" key="1">
    <source>
        <dbReference type="ARBA" id="ARBA00022448"/>
    </source>
</evidence>
<dbReference type="InterPro" id="IPR003439">
    <property type="entry name" value="ABC_transporter-like_ATP-bd"/>
</dbReference>
<dbReference type="InterPro" id="IPR003593">
    <property type="entry name" value="AAA+_ATPase"/>
</dbReference>
<evidence type="ECO:0000256" key="2">
    <source>
        <dbReference type="ARBA" id="ARBA00022475"/>
    </source>
</evidence>
<dbReference type="RefSeq" id="WP_106533514.1">
    <property type="nucleotide sequence ID" value="NZ_PYAT01000006.1"/>
</dbReference>
<dbReference type="PROSITE" id="PS50893">
    <property type="entry name" value="ABC_TRANSPORTER_2"/>
    <property type="match status" value="1"/>
</dbReference>
<name>A0A2P8H1W1_9BACL</name>
<protein>
    <submittedName>
        <fullName evidence="9">Phosphonate transport system ATP-binding protein</fullName>
    </submittedName>
</protein>
<sequence>MIEVKNLSVQYPGSEVEALTNLNLTLNKGDFVCVLGKSGAGKSTFIRCINGLQIPTSGEVCLDGRVCLDPDYVSRAKEEKLRKVRREMGMIFQHFNLVPRLSVLQNVLTGTFGYRSSFKNLIGWFSQEELALARKIIAEVGLSEMADRRVENLSGGQKQRVGIARALVQQPRVLLGDEPVASLDPGTSNRIFTLLKEMHERLGLLTVINVHDVDLAKRYATRIIALRNGEVIFDGLPEQFTEETYHATYGSKSENSFFGAGI</sequence>
<keyword evidence="3" id="KW-0547">Nucleotide-binding</keyword>
<reference evidence="9 10" key="1">
    <citation type="submission" date="2018-03" db="EMBL/GenBank/DDBJ databases">
        <title>Genomic Encyclopedia of Type Strains, Phase III (KMG-III): the genomes of soil and plant-associated and newly described type strains.</title>
        <authorList>
            <person name="Whitman W."/>
        </authorList>
    </citation>
    <scope>NUCLEOTIDE SEQUENCE [LARGE SCALE GENOMIC DNA]</scope>
    <source>
        <strain evidence="9 10">CGMCC 1.12259</strain>
    </source>
</reference>
<keyword evidence="6" id="KW-1278">Translocase</keyword>
<dbReference type="GO" id="GO:0016887">
    <property type="term" value="F:ATP hydrolysis activity"/>
    <property type="evidence" value="ECO:0007669"/>
    <property type="project" value="InterPro"/>
</dbReference>
<dbReference type="InterPro" id="IPR050086">
    <property type="entry name" value="MetN_ABC_transporter-like"/>
</dbReference>
<evidence type="ECO:0000259" key="8">
    <source>
        <dbReference type="PROSITE" id="PS50893"/>
    </source>
</evidence>
<comment type="caution">
    <text evidence="9">The sequence shown here is derived from an EMBL/GenBank/DDBJ whole genome shotgun (WGS) entry which is preliminary data.</text>
</comment>
<dbReference type="AlphaFoldDB" id="A0A2P8H1W1"/>
<dbReference type="CDD" id="cd03256">
    <property type="entry name" value="ABC_PhnC_transporter"/>
    <property type="match status" value="1"/>
</dbReference>
<dbReference type="NCBIfam" id="TIGR02315">
    <property type="entry name" value="ABC_phnC"/>
    <property type="match status" value="1"/>
</dbReference>
<keyword evidence="10" id="KW-1185">Reference proteome</keyword>
<keyword evidence="1" id="KW-0813">Transport</keyword>
<dbReference type="PROSITE" id="PS00211">
    <property type="entry name" value="ABC_TRANSPORTER_1"/>
    <property type="match status" value="1"/>
</dbReference>
<dbReference type="InterPro" id="IPR017871">
    <property type="entry name" value="ABC_transporter-like_CS"/>
</dbReference>
<evidence type="ECO:0000256" key="4">
    <source>
        <dbReference type="ARBA" id="ARBA00022840"/>
    </source>
</evidence>
<keyword evidence="2" id="KW-1003">Cell membrane</keyword>
<evidence type="ECO:0000313" key="10">
    <source>
        <dbReference type="Proteomes" id="UP000242682"/>
    </source>
</evidence>
<dbReference type="SMART" id="SM00382">
    <property type="entry name" value="AAA"/>
    <property type="match status" value="1"/>
</dbReference>
<dbReference type="PANTHER" id="PTHR43166">
    <property type="entry name" value="AMINO ACID IMPORT ATP-BINDING PROTEIN"/>
    <property type="match status" value="1"/>
</dbReference>
<dbReference type="GO" id="GO:0016020">
    <property type="term" value="C:membrane"/>
    <property type="evidence" value="ECO:0007669"/>
    <property type="project" value="InterPro"/>
</dbReference>
<keyword evidence="4 9" id="KW-0067">ATP-binding</keyword>
<proteinExistence type="predicted"/>
<dbReference type="EMBL" id="PYAT01000006">
    <property type="protein sequence ID" value="PSL40195.1"/>
    <property type="molecule type" value="Genomic_DNA"/>
</dbReference>
<dbReference type="InterPro" id="IPR027417">
    <property type="entry name" value="P-loop_NTPase"/>
</dbReference>
<dbReference type="GO" id="GO:0015416">
    <property type="term" value="F:ABC-type phosphonate transporter activity"/>
    <property type="evidence" value="ECO:0007669"/>
    <property type="project" value="InterPro"/>
</dbReference>
<dbReference type="GO" id="GO:0005524">
    <property type="term" value="F:ATP binding"/>
    <property type="evidence" value="ECO:0007669"/>
    <property type="project" value="UniProtKB-KW"/>
</dbReference>
<evidence type="ECO:0000256" key="3">
    <source>
        <dbReference type="ARBA" id="ARBA00022741"/>
    </source>
</evidence>
<organism evidence="9 10">
    <name type="scientific">Planomicrobium soli</name>
    <dbReference type="NCBI Taxonomy" id="1176648"/>
    <lineage>
        <taxon>Bacteria</taxon>
        <taxon>Bacillati</taxon>
        <taxon>Bacillota</taxon>
        <taxon>Bacilli</taxon>
        <taxon>Bacillales</taxon>
        <taxon>Caryophanaceae</taxon>
        <taxon>Planomicrobium</taxon>
    </lineage>
</organism>
<dbReference type="Proteomes" id="UP000242682">
    <property type="component" value="Unassembled WGS sequence"/>
</dbReference>
<feature type="domain" description="ABC transporter" evidence="8">
    <location>
        <begin position="2"/>
        <end position="253"/>
    </location>
</feature>
<dbReference type="SUPFAM" id="SSF52540">
    <property type="entry name" value="P-loop containing nucleoside triphosphate hydrolases"/>
    <property type="match status" value="1"/>
</dbReference>
<evidence type="ECO:0000313" key="9">
    <source>
        <dbReference type="EMBL" id="PSL40195.1"/>
    </source>
</evidence>
<evidence type="ECO:0000256" key="7">
    <source>
        <dbReference type="ARBA" id="ARBA00023136"/>
    </source>
</evidence>
<dbReference type="PANTHER" id="PTHR43166:SF6">
    <property type="entry name" value="PHOSPHONATES IMPORT ATP-BINDING PROTEIN PHNC"/>
    <property type="match status" value="1"/>
</dbReference>
<dbReference type="InterPro" id="IPR012693">
    <property type="entry name" value="ABC_transpr_PhnC"/>
</dbReference>
<keyword evidence="5" id="KW-0918">Phosphonate transport</keyword>
<evidence type="ECO:0000256" key="6">
    <source>
        <dbReference type="ARBA" id="ARBA00022967"/>
    </source>
</evidence>
<dbReference type="OrthoDB" id="9802264at2"/>
<accession>A0A2P8H1W1</accession>
<evidence type="ECO:0000256" key="5">
    <source>
        <dbReference type="ARBA" id="ARBA00022885"/>
    </source>
</evidence>